<feature type="region of interest" description="Disordered" evidence="8">
    <location>
        <begin position="591"/>
        <end position="653"/>
    </location>
</feature>
<dbReference type="PROSITE" id="PS50865">
    <property type="entry name" value="ZF_MYND_2"/>
    <property type="match status" value="1"/>
</dbReference>
<dbReference type="SUPFAM" id="SSF144232">
    <property type="entry name" value="HIT/MYND zinc finger-like"/>
    <property type="match status" value="1"/>
</dbReference>
<dbReference type="GO" id="GO:0008270">
    <property type="term" value="F:zinc ion binding"/>
    <property type="evidence" value="ECO:0007669"/>
    <property type="project" value="UniProtKB-KW"/>
</dbReference>
<dbReference type="Gene3D" id="6.10.140.2220">
    <property type="match status" value="1"/>
</dbReference>
<comment type="similarity">
    <text evidence="2">Belongs to the MUB1/samB family.</text>
</comment>
<keyword evidence="4" id="KW-0479">Metal-binding</keyword>
<feature type="domain" description="MYND-type" evidence="9">
    <location>
        <begin position="540"/>
        <end position="581"/>
    </location>
</feature>
<evidence type="ECO:0000256" key="3">
    <source>
        <dbReference type="ARBA" id="ARBA00022490"/>
    </source>
</evidence>
<dbReference type="GO" id="GO:0007163">
    <property type="term" value="P:establishment or maintenance of cell polarity"/>
    <property type="evidence" value="ECO:0007669"/>
    <property type="project" value="TreeGrafter"/>
</dbReference>
<dbReference type="EMBL" id="KV454410">
    <property type="protein sequence ID" value="ODQ65244.1"/>
    <property type="molecule type" value="Genomic_DNA"/>
</dbReference>
<feature type="compositionally biased region" description="Low complexity" evidence="8">
    <location>
        <begin position="302"/>
        <end position="326"/>
    </location>
</feature>
<dbReference type="PANTHER" id="PTHR47442:SF1">
    <property type="entry name" value="MYND-TYPE ZINC FINGER PROTEIN MUB1"/>
    <property type="match status" value="1"/>
</dbReference>
<evidence type="ECO:0000256" key="8">
    <source>
        <dbReference type="SAM" id="MobiDB-lite"/>
    </source>
</evidence>
<dbReference type="InterPro" id="IPR051664">
    <property type="entry name" value="MYND-type_zinc_finger"/>
</dbReference>
<feature type="region of interest" description="Disordered" evidence="8">
    <location>
        <begin position="175"/>
        <end position="210"/>
    </location>
</feature>
<keyword evidence="3" id="KW-0963">Cytoplasm</keyword>
<evidence type="ECO:0000256" key="2">
    <source>
        <dbReference type="ARBA" id="ARBA00010655"/>
    </source>
</evidence>
<feature type="region of interest" description="Disordered" evidence="8">
    <location>
        <begin position="299"/>
        <end position="350"/>
    </location>
</feature>
<dbReference type="Pfam" id="PF01753">
    <property type="entry name" value="zf-MYND"/>
    <property type="match status" value="1"/>
</dbReference>
<feature type="compositionally biased region" description="Low complexity" evidence="8">
    <location>
        <begin position="623"/>
        <end position="646"/>
    </location>
</feature>
<dbReference type="GO" id="GO:0006511">
    <property type="term" value="P:ubiquitin-dependent protein catabolic process"/>
    <property type="evidence" value="ECO:0007669"/>
    <property type="project" value="TreeGrafter"/>
</dbReference>
<dbReference type="SUPFAM" id="SSF48371">
    <property type="entry name" value="ARM repeat"/>
    <property type="match status" value="1"/>
</dbReference>
<evidence type="ECO:0000313" key="10">
    <source>
        <dbReference type="EMBL" id="ODQ65244.1"/>
    </source>
</evidence>
<proteinExistence type="inferred from homology"/>
<gene>
    <name evidence="10" type="ORF">NADFUDRAFT_51839</name>
</gene>
<keyword evidence="5 7" id="KW-0863">Zinc-finger</keyword>
<feature type="compositionally biased region" description="Basic residues" evidence="8">
    <location>
        <begin position="609"/>
        <end position="622"/>
    </location>
</feature>
<protein>
    <recommendedName>
        <fullName evidence="9">MYND-type domain-containing protein</fullName>
    </recommendedName>
</protein>
<name>A0A1E3PJ66_9ASCO</name>
<evidence type="ECO:0000313" key="11">
    <source>
        <dbReference type="Proteomes" id="UP000095009"/>
    </source>
</evidence>
<dbReference type="OrthoDB" id="5594178at2759"/>
<dbReference type="GO" id="GO:0005737">
    <property type="term" value="C:cytoplasm"/>
    <property type="evidence" value="ECO:0007669"/>
    <property type="project" value="UniProtKB-SubCell"/>
</dbReference>
<dbReference type="Gene3D" id="1.25.10.10">
    <property type="entry name" value="Leucine-rich Repeat Variant"/>
    <property type="match status" value="1"/>
</dbReference>
<dbReference type="AlphaFoldDB" id="A0A1E3PJ66"/>
<evidence type="ECO:0000256" key="6">
    <source>
        <dbReference type="ARBA" id="ARBA00022833"/>
    </source>
</evidence>
<dbReference type="GO" id="GO:1990304">
    <property type="term" value="C:MUB1-RAD6-UBR2 ubiquitin ligase complex"/>
    <property type="evidence" value="ECO:0007669"/>
    <property type="project" value="TreeGrafter"/>
</dbReference>
<keyword evidence="11" id="KW-1185">Reference proteome</keyword>
<dbReference type="InterPro" id="IPR016024">
    <property type="entry name" value="ARM-type_fold"/>
</dbReference>
<dbReference type="Proteomes" id="UP000095009">
    <property type="component" value="Unassembled WGS sequence"/>
</dbReference>
<keyword evidence="6" id="KW-0862">Zinc</keyword>
<dbReference type="InterPro" id="IPR011989">
    <property type="entry name" value="ARM-like"/>
</dbReference>
<comment type="subcellular location">
    <subcellularLocation>
        <location evidence="1">Cytoplasm</location>
    </subcellularLocation>
</comment>
<evidence type="ECO:0000256" key="7">
    <source>
        <dbReference type="PROSITE-ProRule" id="PRU00134"/>
    </source>
</evidence>
<dbReference type="PANTHER" id="PTHR47442">
    <property type="entry name" value="MYND-TYPE ZINC FINGER PROTEIN MUB1"/>
    <property type="match status" value="1"/>
</dbReference>
<organism evidence="10 11">
    <name type="scientific">Nadsonia fulvescens var. elongata DSM 6958</name>
    <dbReference type="NCBI Taxonomy" id="857566"/>
    <lineage>
        <taxon>Eukaryota</taxon>
        <taxon>Fungi</taxon>
        <taxon>Dikarya</taxon>
        <taxon>Ascomycota</taxon>
        <taxon>Saccharomycotina</taxon>
        <taxon>Dipodascomycetes</taxon>
        <taxon>Dipodascales</taxon>
        <taxon>Dipodascales incertae sedis</taxon>
        <taxon>Nadsonia</taxon>
    </lineage>
</organism>
<accession>A0A1E3PJ66</accession>
<evidence type="ECO:0000259" key="9">
    <source>
        <dbReference type="PROSITE" id="PS50865"/>
    </source>
</evidence>
<sequence>MREPNLRNVSYNRAAITITTSIYDRRSLDCTADRPLVCSLNNLTVLCSSSHRVRETLCSDGGLEQLIEILKACQDHSSNGNPLTPVKWTLALQCLFHMSSRGTEYIRKRLVEAGAVPVLATILDNYLYTNKTKILEERQQYELIKNRNKALEQSRASTPANEVVSVGTSISTSGTNITTPMALRATENTRTTSNLESNPNTGTSDSDGDESLLVSSLESVDSPSLTTTVSIDSSVDSFGVTTMVSNIDSGTNGDIDTNNTESVPQSVADLHRHGHNDSETDNYNNNESARTLIPGIHRSITSDSFSPNSSQSNSSNRRGDSGSSMSTVSHGAASNAADRDTTSTGTVNPFAIEGGYAAPTMNNSAIDNNTNDNSNSAENTIVSNDVRLDAPLIKSNPKNLFLRTFSETGVLIQKEEDIFWALESLAYLAKYVSFRGYLLSSHVLPCLSLRTKNDAYESLECLRAVHDCESNQNYCYDTYDFSQTDNISEEYLGKRVNVFSLAEGFTQCDYAPEWRYWSELIMKSWVRRDDSRNGIRQCANLDCGNWETRKGEFAKCRRCKRASYCGKGCQLAAWSTHRFWCQVYVPPEERKKEATTSTTKDAGGWPRSQSRHQAHNHHHHHQPQPISQPQQQQPQPQQPQLVNAQPPSLPSVM</sequence>
<evidence type="ECO:0000256" key="4">
    <source>
        <dbReference type="ARBA" id="ARBA00022723"/>
    </source>
</evidence>
<reference evidence="10 11" key="1">
    <citation type="journal article" date="2016" name="Proc. Natl. Acad. Sci. U.S.A.">
        <title>Comparative genomics of biotechnologically important yeasts.</title>
        <authorList>
            <person name="Riley R."/>
            <person name="Haridas S."/>
            <person name="Wolfe K.H."/>
            <person name="Lopes M.R."/>
            <person name="Hittinger C.T."/>
            <person name="Goeker M."/>
            <person name="Salamov A.A."/>
            <person name="Wisecaver J.H."/>
            <person name="Long T.M."/>
            <person name="Calvey C.H."/>
            <person name="Aerts A.L."/>
            <person name="Barry K.W."/>
            <person name="Choi C."/>
            <person name="Clum A."/>
            <person name="Coughlan A.Y."/>
            <person name="Deshpande S."/>
            <person name="Douglass A.P."/>
            <person name="Hanson S.J."/>
            <person name="Klenk H.-P."/>
            <person name="LaButti K.M."/>
            <person name="Lapidus A."/>
            <person name="Lindquist E.A."/>
            <person name="Lipzen A.M."/>
            <person name="Meier-Kolthoff J.P."/>
            <person name="Ohm R.A."/>
            <person name="Otillar R.P."/>
            <person name="Pangilinan J.L."/>
            <person name="Peng Y."/>
            <person name="Rokas A."/>
            <person name="Rosa C.A."/>
            <person name="Scheuner C."/>
            <person name="Sibirny A.A."/>
            <person name="Slot J.C."/>
            <person name="Stielow J.B."/>
            <person name="Sun H."/>
            <person name="Kurtzman C.P."/>
            <person name="Blackwell M."/>
            <person name="Grigoriev I.V."/>
            <person name="Jeffries T.W."/>
        </authorList>
    </citation>
    <scope>NUCLEOTIDE SEQUENCE [LARGE SCALE GENOMIC DNA]</scope>
    <source>
        <strain evidence="10 11">DSM 6958</strain>
    </source>
</reference>
<feature type="compositionally biased region" description="Polar residues" evidence="8">
    <location>
        <begin position="186"/>
        <end position="203"/>
    </location>
</feature>
<evidence type="ECO:0000256" key="5">
    <source>
        <dbReference type="ARBA" id="ARBA00022771"/>
    </source>
</evidence>
<dbReference type="InterPro" id="IPR002893">
    <property type="entry name" value="Znf_MYND"/>
</dbReference>
<evidence type="ECO:0000256" key="1">
    <source>
        <dbReference type="ARBA" id="ARBA00004496"/>
    </source>
</evidence>